<evidence type="ECO:0000313" key="4">
    <source>
        <dbReference type="Proteomes" id="UP000176648"/>
    </source>
</evidence>
<dbReference type="PANTHER" id="PTHR30595:SF6">
    <property type="entry name" value="SCHLAFEN ALBA-2 DOMAIN-CONTAINING PROTEIN"/>
    <property type="match status" value="1"/>
</dbReference>
<feature type="transmembrane region" description="Helical" evidence="1">
    <location>
        <begin position="12"/>
        <end position="36"/>
    </location>
</feature>
<keyword evidence="1" id="KW-0472">Membrane</keyword>
<dbReference type="Pfam" id="PF04326">
    <property type="entry name" value="SLFN_AlbA_2"/>
    <property type="match status" value="1"/>
</dbReference>
<evidence type="ECO:0000313" key="3">
    <source>
        <dbReference type="EMBL" id="OGY96387.1"/>
    </source>
</evidence>
<accession>A0A1G2C7A9</accession>
<keyword evidence="1" id="KW-0812">Transmembrane</keyword>
<dbReference type="AlphaFoldDB" id="A0A1G2C7A9"/>
<proteinExistence type="predicted"/>
<reference evidence="3 4" key="1">
    <citation type="journal article" date="2016" name="Nat. Commun.">
        <title>Thousands of microbial genomes shed light on interconnected biogeochemical processes in an aquifer system.</title>
        <authorList>
            <person name="Anantharaman K."/>
            <person name="Brown C.T."/>
            <person name="Hug L.A."/>
            <person name="Sharon I."/>
            <person name="Castelle C.J."/>
            <person name="Probst A.J."/>
            <person name="Thomas B.C."/>
            <person name="Singh A."/>
            <person name="Wilkins M.J."/>
            <person name="Karaoz U."/>
            <person name="Brodie E.L."/>
            <person name="Williams K.H."/>
            <person name="Hubbard S.S."/>
            <person name="Banfield J.F."/>
        </authorList>
    </citation>
    <scope>NUCLEOTIDE SEQUENCE [LARGE SCALE GENOMIC DNA]</scope>
</reference>
<dbReference type="Gene3D" id="3.30.950.30">
    <property type="entry name" value="Schlafen, AAA domain"/>
    <property type="match status" value="1"/>
</dbReference>
<keyword evidence="1" id="KW-1133">Transmembrane helix</keyword>
<dbReference type="EMBL" id="MHKU01000033">
    <property type="protein sequence ID" value="OGY96387.1"/>
    <property type="molecule type" value="Genomic_DNA"/>
</dbReference>
<feature type="domain" description="Schlafen AlbA-2" evidence="2">
    <location>
        <begin position="176"/>
        <end position="310"/>
    </location>
</feature>
<dbReference type="Proteomes" id="UP000176648">
    <property type="component" value="Unassembled WGS sequence"/>
</dbReference>
<organism evidence="3 4">
    <name type="scientific">Candidatus Liptonbacteria bacterium GWB1_49_6</name>
    <dbReference type="NCBI Taxonomy" id="1798644"/>
    <lineage>
        <taxon>Bacteria</taxon>
        <taxon>Candidatus Liptoniibacteriota</taxon>
    </lineage>
</organism>
<sequence length="329" mass="37709">MNAETTTKRSPIVLIWKFVAVEAAGFFLYFIATLIGNAKYEFYTQLSFSNFLSYQAAKMLFLYGAQFVLTVYAFLSWYYEEYTIRPGSVRHSHGVIFKKEKIVPTTTSIPLSVSSGLLGKLFHYGSIRVGNEPSFFTIADISWPERIVKAIRQEHAAGENAFGKKPDLERLLKENEHDRLEFKSSLRFDYRAGQANREIEKSAMKTVAAFMNSNGGYLVLGVSDTHAPLGLRNDYQTLQRKDSDGFENHFTQSMNNMIGPEFRNLVKLWFHNMDGNDLCVIQVLQSPRPVYLRADNNEQFYMRTGNISTALKLSEIESYARSRWPERTS</sequence>
<comment type="caution">
    <text evidence="3">The sequence shown here is derived from an EMBL/GenBank/DDBJ whole genome shotgun (WGS) entry which is preliminary data.</text>
</comment>
<name>A0A1G2C7A9_9BACT</name>
<gene>
    <name evidence="3" type="ORF">A2122_03065</name>
</gene>
<dbReference type="InterPro" id="IPR007421">
    <property type="entry name" value="Schlafen_AlbA_2_dom"/>
</dbReference>
<evidence type="ECO:0000259" key="2">
    <source>
        <dbReference type="Pfam" id="PF04326"/>
    </source>
</evidence>
<dbReference type="InterPro" id="IPR038461">
    <property type="entry name" value="Schlafen_AlbA_2_dom_sf"/>
</dbReference>
<feature type="transmembrane region" description="Helical" evidence="1">
    <location>
        <begin position="56"/>
        <end position="75"/>
    </location>
</feature>
<dbReference type="PANTHER" id="PTHR30595">
    <property type="entry name" value="GLPR-RELATED TRANSCRIPTIONAL REPRESSOR"/>
    <property type="match status" value="1"/>
</dbReference>
<evidence type="ECO:0000256" key="1">
    <source>
        <dbReference type="SAM" id="Phobius"/>
    </source>
</evidence>
<protein>
    <recommendedName>
        <fullName evidence="2">Schlafen AlbA-2 domain-containing protein</fullName>
    </recommendedName>
</protein>
<dbReference type="STRING" id="1798644.A2122_03065"/>